<dbReference type="KEGG" id="parq:DSM112329_02530"/>
<evidence type="ECO:0000313" key="7">
    <source>
        <dbReference type="EMBL" id="XAY05672.1"/>
    </source>
</evidence>
<dbReference type="PANTHER" id="PTHR30055:SF234">
    <property type="entry name" value="HTH-TYPE TRANSCRIPTIONAL REGULATOR BETI"/>
    <property type="match status" value="1"/>
</dbReference>
<dbReference type="SUPFAM" id="SSF46689">
    <property type="entry name" value="Homeodomain-like"/>
    <property type="match status" value="1"/>
</dbReference>
<name>A0AAU7AVG0_9ACTN</name>
<dbReference type="SUPFAM" id="SSF48498">
    <property type="entry name" value="Tetracyclin repressor-like, C-terminal domain"/>
    <property type="match status" value="1"/>
</dbReference>
<evidence type="ECO:0000256" key="1">
    <source>
        <dbReference type="ARBA" id="ARBA00022491"/>
    </source>
</evidence>
<sequence length="210" mass="22736">MGVPKVVDHEARRAAIVAALWRVVQRDGMAGTSVRTVAAEAGISAGALRHYFGTQDALLRLAVESMTDAVAGRVQARLTALGDFRSRPAAERLDALAAILEEVAPLDARRRAEFEVWLELVLLARTSPDLRPVALAAHRDIRSICVSVVMALAEDQRTLVAGYRDPVLRRRTDALHGLLDGLCLHLALYPGETSGARVRAALREHLEGLA</sequence>
<dbReference type="PANTHER" id="PTHR30055">
    <property type="entry name" value="HTH-TYPE TRANSCRIPTIONAL REGULATOR RUTR"/>
    <property type="match status" value="1"/>
</dbReference>
<dbReference type="PROSITE" id="PS01081">
    <property type="entry name" value="HTH_TETR_1"/>
    <property type="match status" value="1"/>
</dbReference>
<dbReference type="Pfam" id="PF13977">
    <property type="entry name" value="TetR_C_6"/>
    <property type="match status" value="1"/>
</dbReference>
<dbReference type="InterPro" id="IPR036271">
    <property type="entry name" value="Tet_transcr_reg_TetR-rel_C_sf"/>
</dbReference>
<feature type="DNA-binding region" description="H-T-H motif" evidence="5">
    <location>
        <begin position="33"/>
        <end position="52"/>
    </location>
</feature>
<keyword evidence="3 5" id="KW-0238">DNA-binding</keyword>
<dbReference type="EMBL" id="CP114014">
    <property type="protein sequence ID" value="XAY05672.1"/>
    <property type="molecule type" value="Genomic_DNA"/>
</dbReference>
<dbReference type="GO" id="GO:0003700">
    <property type="term" value="F:DNA-binding transcription factor activity"/>
    <property type="evidence" value="ECO:0007669"/>
    <property type="project" value="TreeGrafter"/>
</dbReference>
<gene>
    <name evidence="7" type="primary">betI_6</name>
    <name evidence="7" type="ORF">DSM112329_02530</name>
</gene>
<evidence type="ECO:0000256" key="2">
    <source>
        <dbReference type="ARBA" id="ARBA00023015"/>
    </source>
</evidence>
<organism evidence="7">
    <name type="scientific">Paraconexibacter sp. AEG42_29</name>
    <dbReference type="NCBI Taxonomy" id="2997339"/>
    <lineage>
        <taxon>Bacteria</taxon>
        <taxon>Bacillati</taxon>
        <taxon>Actinomycetota</taxon>
        <taxon>Thermoleophilia</taxon>
        <taxon>Solirubrobacterales</taxon>
        <taxon>Paraconexibacteraceae</taxon>
        <taxon>Paraconexibacter</taxon>
    </lineage>
</organism>
<dbReference type="InterPro" id="IPR001647">
    <property type="entry name" value="HTH_TetR"/>
</dbReference>
<dbReference type="InterPro" id="IPR009057">
    <property type="entry name" value="Homeodomain-like_sf"/>
</dbReference>
<dbReference type="AlphaFoldDB" id="A0AAU7AVG0"/>
<evidence type="ECO:0000256" key="4">
    <source>
        <dbReference type="ARBA" id="ARBA00023163"/>
    </source>
</evidence>
<proteinExistence type="predicted"/>
<evidence type="ECO:0000256" key="5">
    <source>
        <dbReference type="PROSITE-ProRule" id="PRU00335"/>
    </source>
</evidence>
<dbReference type="Gene3D" id="1.10.357.10">
    <property type="entry name" value="Tetracycline Repressor, domain 2"/>
    <property type="match status" value="1"/>
</dbReference>
<keyword evidence="4" id="KW-0804">Transcription</keyword>
<keyword evidence="2" id="KW-0805">Transcription regulation</keyword>
<keyword evidence="1" id="KW-0678">Repressor</keyword>
<dbReference type="InterPro" id="IPR023772">
    <property type="entry name" value="DNA-bd_HTH_TetR-type_CS"/>
</dbReference>
<protein>
    <submittedName>
        <fullName evidence="7">HTH-type transcriptional regulator BetI</fullName>
    </submittedName>
</protein>
<evidence type="ECO:0000259" key="6">
    <source>
        <dbReference type="PROSITE" id="PS50977"/>
    </source>
</evidence>
<dbReference type="PROSITE" id="PS50977">
    <property type="entry name" value="HTH_TETR_2"/>
    <property type="match status" value="1"/>
</dbReference>
<dbReference type="GO" id="GO:0000976">
    <property type="term" value="F:transcription cis-regulatory region binding"/>
    <property type="evidence" value="ECO:0007669"/>
    <property type="project" value="TreeGrafter"/>
</dbReference>
<evidence type="ECO:0000256" key="3">
    <source>
        <dbReference type="ARBA" id="ARBA00023125"/>
    </source>
</evidence>
<dbReference type="InterPro" id="IPR039538">
    <property type="entry name" value="BetI_C"/>
</dbReference>
<accession>A0AAU7AVG0</accession>
<feature type="domain" description="HTH tetR-type" evidence="6">
    <location>
        <begin position="10"/>
        <end position="70"/>
    </location>
</feature>
<dbReference type="InterPro" id="IPR050109">
    <property type="entry name" value="HTH-type_TetR-like_transc_reg"/>
</dbReference>
<reference evidence="7" key="1">
    <citation type="submission" date="2022-12" db="EMBL/GenBank/DDBJ databases">
        <title>Paraconexibacter alkalitolerans sp. nov. and Baekduia alba sp. nov., isolated from soil and emended description of the genera Paraconexibacter (Chun et al., 2020) and Baekduia (An et al., 2020).</title>
        <authorList>
            <person name="Vieira S."/>
            <person name="Huber K.J."/>
            <person name="Geppert A."/>
            <person name="Wolf J."/>
            <person name="Neumann-Schaal M."/>
            <person name="Muesken M."/>
            <person name="Overmann J."/>
        </authorList>
    </citation>
    <scope>NUCLEOTIDE SEQUENCE</scope>
    <source>
        <strain evidence="7">AEG42_29</strain>
    </source>
</reference>
<dbReference type="Pfam" id="PF00440">
    <property type="entry name" value="TetR_N"/>
    <property type="match status" value="1"/>
</dbReference>